<keyword evidence="2" id="KW-1185">Reference proteome</keyword>
<proteinExistence type="predicted"/>
<accession>A0A3E0DUK3</accession>
<name>A0A3E0DUK3_9BACT</name>
<organism evidence="1 2">
    <name type="scientific">Algoriphagus antarcticus</name>
    <dbReference type="NCBI Taxonomy" id="238540"/>
    <lineage>
        <taxon>Bacteria</taxon>
        <taxon>Pseudomonadati</taxon>
        <taxon>Bacteroidota</taxon>
        <taxon>Cytophagia</taxon>
        <taxon>Cytophagales</taxon>
        <taxon>Cyclobacteriaceae</taxon>
        <taxon>Algoriphagus</taxon>
    </lineage>
</organism>
<evidence type="ECO:0000313" key="2">
    <source>
        <dbReference type="Proteomes" id="UP000256405"/>
    </source>
</evidence>
<dbReference type="EMBL" id="QUNF01000013">
    <property type="protein sequence ID" value="REG85349.1"/>
    <property type="molecule type" value="Genomic_DNA"/>
</dbReference>
<dbReference type="AlphaFoldDB" id="A0A3E0DUK3"/>
<evidence type="ECO:0000313" key="1">
    <source>
        <dbReference type="EMBL" id="REG85349.1"/>
    </source>
</evidence>
<protein>
    <submittedName>
        <fullName evidence="1">Uncharacterized protein</fullName>
    </submittedName>
</protein>
<sequence>MKALSFNKLYLRTLKNEPISNPNSSSTLTFLYEDQSF</sequence>
<comment type="caution">
    <text evidence="1">The sequence shown here is derived from an EMBL/GenBank/DDBJ whole genome shotgun (WGS) entry which is preliminary data.</text>
</comment>
<gene>
    <name evidence="1" type="ORF">C8N25_11336</name>
</gene>
<dbReference type="Proteomes" id="UP000256405">
    <property type="component" value="Unassembled WGS sequence"/>
</dbReference>
<reference evidence="1 2" key="1">
    <citation type="submission" date="2018-08" db="EMBL/GenBank/DDBJ databases">
        <title>Genomic Encyclopedia of Archaeal and Bacterial Type Strains, Phase II (KMG-II): from individual species to whole genera.</title>
        <authorList>
            <person name="Goeker M."/>
        </authorList>
    </citation>
    <scope>NUCLEOTIDE SEQUENCE [LARGE SCALE GENOMIC DNA]</scope>
    <source>
        <strain evidence="1 2">DSM 15986</strain>
    </source>
</reference>